<accession>A0A3N4IPJ3</accession>
<protein>
    <submittedName>
        <fullName evidence="1">Uncharacterized protein</fullName>
    </submittedName>
</protein>
<dbReference type="EMBL" id="ML119649">
    <property type="protein sequence ID" value="RPA86658.1"/>
    <property type="molecule type" value="Genomic_DNA"/>
</dbReference>
<dbReference type="AlphaFoldDB" id="A0A3N4IPJ3"/>
<sequence>MPPSFTSLPFELHHCIHPHLLPPAPPDLTTEALDFPNPKQHDYISADSIVSIVRLIQALEPESVGENSASVCLPEHQVVQAHYTTQLAILLKRTIATQLILVDHQLVNDLRWSRGLNRLWKVTLDRVFAAFSKGSLVVEMRFWRMFLQVWDKRGSKALGFPTLPVDASNGRDTVASEVGRGFEDAGRVELHLGILAILHGKEELSKLVFERRNMRMKEGRSIAVESWDAEYDRDESLGAYSY</sequence>
<proteinExistence type="predicted"/>
<dbReference type="Proteomes" id="UP000275078">
    <property type="component" value="Unassembled WGS sequence"/>
</dbReference>
<organism evidence="1 2">
    <name type="scientific">Ascobolus immersus RN42</name>
    <dbReference type="NCBI Taxonomy" id="1160509"/>
    <lineage>
        <taxon>Eukaryota</taxon>
        <taxon>Fungi</taxon>
        <taxon>Dikarya</taxon>
        <taxon>Ascomycota</taxon>
        <taxon>Pezizomycotina</taxon>
        <taxon>Pezizomycetes</taxon>
        <taxon>Pezizales</taxon>
        <taxon>Ascobolaceae</taxon>
        <taxon>Ascobolus</taxon>
    </lineage>
</organism>
<name>A0A3N4IPJ3_ASCIM</name>
<evidence type="ECO:0000313" key="2">
    <source>
        <dbReference type="Proteomes" id="UP000275078"/>
    </source>
</evidence>
<gene>
    <name evidence="1" type="ORF">BJ508DRAFT_302013</name>
</gene>
<keyword evidence="2" id="KW-1185">Reference proteome</keyword>
<evidence type="ECO:0000313" key="1">
    <source>
        <dbReference type="EMBL" id="RPA86658.1"/>
    </source>
</evidence>
<reference evidence="1 2" key="1">
    <citation type="journal article" date="2018" name="Nat. Ecol. Evol.">
        <title>Pezizomycetes genomes reveal the molecular basis of ectomycorrhizal truffle lifestyle.</title>
        <authorList>
            <person name="Murat C."/>
            <person name="Payen T."/>
            <person name="Noel B."/>
            <person name="Kuo A."/>
            <person name="Morin E."/>
            <person name="Chen J."/>
            <person name="Kohler A."/>
            <person name="Krizsan K."/>
            <person name="Balestrini R."/>
            <person name="Da Silva C."/>
            <person name="Montanini B."/>
            <person name="Hainaut M."/>
            <person name="Levati E."/>
            <person name="Barry K.W."/>
            <person name="Belfiori B."/>
            <person name="Cichocki N."/>
            <person name="Clum A."/>
            <person name="Dockter R.B."/>
            <person name="Fauchery L."/>
            <person name="Guy J."/>
            <person name="Iotti M."/>
            <person name="Le Tacon F."/>
            <person name="Lindquist E.A."/>
            <person name="Lipzen A."/>
            <person name="Malagnac F."/>
            <person name="Mello A."/>
            <person name="Molinier V."/>
            <person name="Miyauchi S."/>
            <person name="Poulain J."/>
            <person name="Riccioni C."/>
            <person name="Rubini A."/>
            <person name="Sitrit Y."/>
            <person name="Splivallo R."/>
            <person name="Traeger S."/>
            <person name="Wang M."/>
            <person name="Zifcakova L."/>
            <person name="Wipf D."/>
            <person name="Zambonelli A."/>
            <person name="Paolocci F."/>
            <person name="Nowrousian M."/>
            <person name="Ottonello S."/>
            <person name="Baldrian P."/>
            <person name="Spatafora J.W."/>
            <person name="Henrissat B."/>
            <person name="Nagy L.G."/>
            <person name="Aury J.M."/>
            <person name="Wincker P."/>
            <person name="Grigoriev I.V."/>
            <person name="Bonfante P."/>
            <person name="Martin F.M."/>
        </authorList>
    </citation>
    <scope>NUCLEOTIDE SEQUENCE [LARGE SCALE GENOMIC DNA]</scope>
    <source>
        <strain evidence="1 2">RN42</strain>
    </source>
</reference>